<dbReference type="Gene3D" id="3.40.50.1820">
    <property type="entry name" value="alpha/beta hydrolase"/>
    <property type="match status" value="1"/>
</dbReference>
<dbReference type="SUPFAM" id="SSF53474">
    <property type="entry name" value="alpha/beta-Hydrolases"/>
    <property type="match status" value="1"/>
</dbReference>
<keyword evidence="5" id="KW-1185">Reference proteome</keyword>
<dbReference type="GO" id="GO:0016787">
    <property type="term" value="F:hydrolase activity"/>
    <property type="evidence" value="ECO:0007669"/>
    <property type="project" value="UniProtKB-KW"/>
</dbReference>
<gene>
    <name evidence="4" type="ORF">KSF_020300</name>
</gene>
<comment type="similarity">
    <text evidence="1">Belongs to the thioesterase family.</text>
</comment>
<protein>
    <submittedName>
        <fullName evidence="4">Thioesterase</fullName>
    </submittedName>
</protein>
<dbReference type="InterPro" id="IPR029058">
    <property type="entry name" value="AB_hydrolase_fold"/>
</dbReference>
<dbReference type="InterPro" id="IPR001031">
    <property type="entry name" value="Thioesterase"/>
</dbReference>
<dbReference type="PANTHER" id="PTHR11487:SF0">
    <property type="entry name" value="S-ACYL FATTY ACID SYNTHASE THIOESTERASE, MEDIUM CHAIN"/>
    <property type="match status" value="1"/>
</dbReference>
<name>A0A8J3N271_9CHLR</name>
<dbReference type="AlphaFoldDB" id="A0A8J3N271"/>
<dbReference type="InterPro" id="IPR012223">
    <property type="entry name" value="TEII"/>
</dbReference>
<accession>A0A8J3N271</accession>
<proteinExistence type="inferred from homology"/>
<dbReference type="GO" id="GO:0008610">
    <property type="term" value="P:lipid biosynthetic process"/>
    <property type="evidence" value="ECO:0007669"/>
    <property type="project" value="TreeGrafter"/>
</dbReference>
<organism evidence="4 5">
    <name type="scientific">Reticulibacter mediterranei</name>
    <dbReference type="NCBI Taxonomy" id="2778369"/>
    <lineage>
        <taxon>Bacteria</taxon>
        <taxon>Bacillati</taxon>
        <taxon>Chloroflexota</taxon>
        <taxon>Ktedonobacteria</taxon>
        <taxon>Ktedonobacterales</taxon>
        <taxon>Reticulibacteraceae</taxon>
        <taxon>Reticulibacter</taxon>
    </lineage>
</organism>
<evidence type="ECO:0000256" key="2">
    <source>
        <dbReference type="ARBA" id="ARBA00022801"/>
    </source>
</evidence>
<dbReference type="Proteomes" id="UP000597444">
    <property type="component" value="Unassembled WGS sequence"/>
</dbReference>
<keyword evidence="2" id="KW-0378">Hydrolase</keyword>
<dbReference type="SMART" id="SM00824">
    <property type="entry name" value="PKS_TE"/>
    <property type="match status" value="1"/>
</dbReference>
<reference evidence="4" key="1">
    <citation type="submission" date="2020-10" db="EMBL/GenBank/DDBJ databases">
        <title>Taxonomic study of unclassified bacteria belonging to the class Ktedonobacteria.</title>
        <authorList>
            <person name="Yabe S."/>
            <person name="Wang C.M."/>
            <person name="Zheng Y."/>
            <person name="Sakai Y."/>
            <person name="Cavaletti L."/>
            <person name="Monciardini P."/>
            <person name="Donadio S."/>
        </authorList>
    </citation>
    <scope>NUCLEOTIDE SEQUENCE</scope>
    <source>
        <strain evidence="4">ID150040</strain>
    </source>
</reference>
<evidence type="ECO:0000313" key="4">
    <source>
        <dbReference type="EMBL" id="GHO91982.1"/>
    </source>
</evidence>
<evidence type="ECO:0000259" key="3">
    <source>
        <dbReference type="SMART" id="SM00824"/>
    </source>
</evidence>
<dbReference type="PANTHER" id="PTHR11487">
    <property type="entry name" value="THIOESTERASE"/>
    <property type="match status" value="1"/>
</dbReference>
<feature type="domain" description="Thioesterase TesA-like" evidence="3">
    <location>
        <begin position="22"/>
        <end position="245"/>
    </location>
</feature>
<comment type="caution">
    <text evidence="4">The sequence shown here is derived from an EMBL/GenBank/DDBJ whole genome shotgun (WGS) entry which is preliminary data.</text>
</comment>
<dbReference type="Pfam" id="PF00975">
    <property type="entry name" value="Thioesterase"/>
    <property type="match status" value="1"/>
</dbReference>
<evidence type="ECO:0000256" key="1">
    <source>
        <dbReference type="ARBA" id="ARBA00007169"/>
    </source>
</evidence>
<dbReference type="InterPro" id="IPR020802">
    <property type="entry name" value="TesA-like"/>
</dbReference>
<dbReference type="EMBL" id="BNJK01000001">
    <property type="protein sequence ID" value="GHO91982.1"/>
    <property type="molecule type" value="Genomic_DNA"/>
</dbReference>
<evidence type="ECO:0000313" key="5">
    <source>
        <dbReference type="Proteomes" id="UP000597444"/>
    </source>
</evidence>
<dbReference type="RefSeq" id="WP_220202845.1">
    <property type="nucleotide sequence ID" value="NZ_BNJK01000001.1"/>
</dbReference>
<sequence length="251" mass="28483">MVQKESNRWIVRSKPHPQLRLFCFPYAGGSASIFRRWSEGLPAEVEVCPIYLPGREGRFSESGFTDIHALAEALTDELLLYTNIPFALCGYSMGAEICYVWACHLRKQHGKTPEHMIIAAQRAPQLPPRNAPIHHLPDKEFLDGVFRLGGTPAAVMQNKELMELMLPMLRADFTLYETYTYVPDEPLTCSMSAFYGEQDHLVSAAELVSWREQTRGPFTLTGIPGDHFFLHSAQDLFLQALSRELRNVLNK</sequence>